<feature type="compositionally biased region" description="Polar residues" evidence="2">
    <location>
        <begin position="282"/>
        <end position="293"/>
    </location>
</feature>
<dbReference type="Proteomes" id="UP000030753">
    <property type="component" value="Unassembled WGS sequence"/>
</dbReference>
<dbReference type="AlphaFoldDB" id="W9HEM3"/>
<evidence type="ECO:0000313" key="4">
    <source>
        <dbReference type="Proteomes" id="UP000030753"/>
    </source>
</evidence>
<dbReference type="HOGENOM" id="CLU_032404_0_0_1"/>
<feature type="region of interest" description="Disordered" evidence="2">
    <location>
        <begin position="193"/>
        <end position="220"/>
    </location>
</feature>
<feature type="region of interest" description="Disordered" evidence="2">
    <location>
        <begin position="515"/>
        <end position="571"/>
    </location>
</feature>
<feature type="compositionally biased region" description="Basic and acidic residues" evidence="2">
    <location>
        <begin position="472"/>
        <end position="485"/>
    </location>
</feature>
<proteinExistence type="predicted"/>
<feature type="coiled-coil region" evidence="1">
    <location>
        <begin position="49"/>
        <end position="83"/>
    </location>
</feature>
<feature type="compositionally biased region" description="Polar residues" evidence="2">
    <location>
        <begin position="404"/>
        <end position="416"/>
    </location>
</feature>
<feature type="compositionally biased region" description="Polar residues" evidence="2">
    <location>
        <begin position="442"/>
        <end position="453"/>
    </location>
</feature>
<gene>
    <name evidence="3" type="ORF">FOYG_15280</name>
</gene>
<evidence type="ECO:0000256" key="2">
    <source>
        <dbReference type="SAM" id="MobiDB-lite"/>
    </source>
</evidence>
<feature type="compositionally biased region" description="Basic residues" evidence="2">
    <location>
        <begin position="460"/>
        <end position="471"/>
    </location>
</feature>
<feature type="compositionally biased region" description="Polar residues" evidence="2">
    <location>
        <begin position="193"/>
        <end position="207"/>
    </location>
</feature>
<protein>
    <submittedName>
        <fullName evidence="3">Uncharacterized protein</fullName>
    </submittedName>
</protein>
<feature type="coiled-coil region" evidence="1">
    <location>
        <begin position="138"/>
        <end position="165"/>
    </location>
</feature>
<feature type="compositionally biased region" description="Basic and acidic residues" evidence="2">
    <location>
        <begin position="363"/>
        <end position="379"/>
    </location>
</feature>
<feature type="region of interest" description="Disordered" evidence="2">
    <location>
        <begin position="327"/>
        <end position="502"/>
    </location>
</feature>
<feature type="compositionally biased region" description="Basic residues" evidence="2">
    <location>
        <begin position="520"/>
        <end position="532"/>
    </location>
</feature>
<reference evidence="3 4" key="1">
    <citation type="submission" date="2011-06" db="EMBL/GenBank/DDBJ databases">
        <title>The Genome Sequence of Fusarium oxysporum FOSC 3-a.</title>
        <authorList>
            <consortium name="The Broad Institute Genome Sequencing Platform"/>
            <person name="Ma L.-J."/>
            <person name="Gale L.R."/>
            <person name="Schwartz D.C."/>
            <person name="Zhou S."/>
            <person name="Corby-Kistler H."/>
            <person name="Young S.K."/>
            <person name="Zeng Q."/>
            <person name="Gargeya S."/>
            <person name="Fitzgerald M."/>
            <person name="Haas B."/>
            <person name="Abouelleil A."/>
            <person name="Alvarado L."/>
            <person name="Arachchi H.M."/>
            <person name="Berlin A."/>
            <person name="Brown A."/>
            <person name="Chapman S.B."/>
            <person name="Chen Z."/>
            <person name="Dunbar C."/>
            <person name="Freedman E."/>
            <person name="Gearin G."/>
            <person name="Gellesch M."/>
            <person name="Goldberg J."/>
            <person name="Griggs A."/>
            <person name="Gujja S."/>
            <person name="Heiman D."/>
            <person name="Howarth C."/>
            <person name="Larson L."/>
            <person name="Lui A."/>
            <person name="MacDonald P.J.P."/>
            <person name="Mehta T."/>
            <person name="Montmayeur A."/>
            <person name="Murphy C."/>
            <person name="Neiman D."/>
            <person name="Pearson M."/>
            <person name="Priest M."/>
            <person name="Roberts A."/>
            <person name="Saif S."/>
            <person name="Shea T."/>
            <person name="Shenoy N."/>
            <person name="Sisk P."/>
            <person name="Stolte C."/>
            <person name="Sykes S."/>
            <person name="Wortman J."/>
            <person name="Nusbaum C."/>
            <person name="Birren B."/>
        </authorList>
    </citation>
    <scope>NUCLEOTIDE SEQUENCE [LARGE SCALE GENOMIC DNA]</scope>
    <source>
        <strain evidence="4">FOSC 3-a</strain>
    </source>
</reference>
<feature type="compositionally biased region" description="Basic and acidic residues" evidence="2">
    <location>
        <begin position="327"/>
        <end position="353"/>
    </location>
</feature>
<organism evidence="3 4">
    <name type="scientific">Fusarium oxysporum NRRL 32931</name>
    <dbReference type="NCBI Taxonomy" id="660029"/>
    <lineage>
        <taxon>Eukaryota</taxon>
        <taxon>Fungi</taxon>
        <taxon>Dikarya</taxon>
        <taxon>Ascomycota</taxon>
        <taxon>Pezizomycotina</taxon>
        <taxon>Sordariomycetes</taxon>
        <taxon>Hypocreomycetidae</taxon>
        <taxon>Hypocreales</taxon>
        <taxon>Nectriaceae</taxon>
        <taxon>Fusarium</taxon>
        <taxon>Fusarium oxysporum species complex</taxon>
    </lineage>
</organism>
<dbReference type="OrthoDB" id="5103567at2759"/>
<accession>W9HEM3</accession>
<evidence type="ECO:0000256" key="1">
    <source>
        <dbReference type="SAM" id="Coils"/>
    </source>
</evidence>
<feature type="compositionally biased region" description="Basic and acidic residues" evidence="2">
    <location>
        <begin position="533"/>
        <end position="543"/>
    </location>
</feature>
<evidence type="ECO:0000313" key="3">
    <source>
        <dbReference type="EMBL" id="EWY80988.1"/>
    </source>
</evidence>
<feature type="region of interest" description="Disordered" evidence="2">
    <location>
        <begin position="282"/>
        <end position="308"/>
    </location>
</feature>
<sequence>MGHLPKNLFYVRDGGQAYELGFLSGQDVLTLGSRLAEEIEMRCQVQDQLAELAVQLMKVSEDRDEAQSLAKDLEQRLNSALKVQATRQASKKLEAASTLSDVQPTPANPEEFTPENYIWVKQQWDRVAKENLRMDSSLHIAGVEKRQLETEIKRLSREIENYQKLNMGHGRSMNDAAQQTEDEPRRLATVATQTDFTDQASQQNTENKPIESEHQAVPPQQPRVVMTDAAVQAVGQRDENILFDELPDQKSKDSGALEVTIQEPTGEKERLEQQLEVCIKQNASGQDSSTQTEGARGEGTACQTPITHDDRRTMILRAETLQSVASRIDHDNKLADESENDVHRQENTERRSAIEQPQNENSPPKKSEFQFNKTHKEQETNIPSHTGEAERPDVEMGGIAQGPDSVTPQNTATENETPVMPVESPVRPETTTITGIGRHKVLNNNNQDFTMSSDDTRQIRDRRRHERQMRRWQRELEREEEAHQLRRDRHHSRQEYTQTRDTLSYEISLYGERASPTRNHQGHNGRARHHRSSHEGRRFDEPRRRNRHRSDRKTSRNAWIKSPHQHGDGGWRLRLSRRLFPPSKYMFPVDVGRKR</sequence>
<keyword evidence="1" id="KW-0175">Coiled coil</keyword>
<name>W9HEM3_FUSOX</name>
<dbReference type="EMBL" id="JH717849">
    <property type="protein sequence ID" value="EWY80988.1"/>
    <property type="molecule type" value="Genomic_DNA"/>
</dbReference>